<feature type="transmembrane region" description="Helical" evidence="2">
    <location>
        <begin position="232"/>
        <end position="256"/>
    </location>
</feature>
<keyword evidence="4" id="KW-0407">Ion channel</keyword>
<dbReference type="PANTHER" id="PTHR10153">
    <property type="entry name" value="SMALL CONDUCTANCE CALCIUM-ACTIVATED POTASSIUM CHANNEL"/>
    <property type="match status" value="1"/>
</dbReference>
<keyword evidence="4" id="KW-0406">Ion transport</keyword>
<dbReference type="GO" id="GO:0016020">
    <property type="term" value="C:membrane"/>
    <property type="evidence" value="ECO:0007669"/>
    <property type="project" value="InterPro"/>
</dbReference>
<keyword evidence="4" id="KW-0813">Transport</keyword>
<organism evidence="4 5">
    <name type="scientific">Ichthyophthirius multifiliis</name>
    <name type="common">White spot disease agent</name>
    <name type="synonym">Ich</name>
    <dbReference type="NCBI Taxonomy" id="5932"/>
    <lineage>
        <taxon>Eukaryota</taxon>
        <taxon>Sar</taxon>
        <taxon>Alveolata</taxon>
        <taxon>Ciliophora</taxon>
        <taxon>Intramacronucleata</taxon>
        <taxon>Oligohymenophorea</taxon>
        <taxon>Hymenostomatida</taxon>
        <taxon>Ophryoglenina</taxon>
        <taxon>Ichthyophthirius</taxon>
    </lineage>
</organism>
<keyword evidence="2" id="KW-1133">Transmembrane helix</keyword>
<dbReference type="Gene3D" id="1.10.287.70">
    <property type="match status" value="1"/>
</dbReference>
<dbReference type="OMA" id="PPCQWPP"/>
<feature type="region of interest" description="Disordered" evidence="1">
    <location>
        <begin position="1"/>
        <end position="57"/>
    </location>
</feature>
<feature type="transmembrane region" description="Helical" evidence="2">
    <location>
        <begin position="357"/>
        <end position="377"/>
    </location>
</feature>
<dbReference type="Pfam" id="PF07885">
    <property type="entry name" value="Ion_trans_2"/>
    <property type="match status" value="1"/>
</dbReference>
<dbReference type="RefSeq" id="XP_004030076.1">
    <property type="nucleotide sequence ID" value="XM_004030028.1"/>
</dbReference>
<dbReference type="InParanoid" id="G0R109"/>
<evidence type="ECO:0000313" key="4">
    <source>
        <dbReference type="EMBL" id="EGR28840.1"/>
    </source>
</evidence>
<name>G0R109_ICHMU</name>
<accession>G0R109</accession>
<sequence length="431" mass="49961">MKVNEQQTENSFQKKQQQINNEQDKPHINTINNQKKSFISNNGNQKQPHAPTILQASKNGKIKEQILETENNQMLNTLTHQEKETFKTIIEDNDDGFDKSTGFEDGRKTKSYFGRYLLIDQAVSSFSFLSVIITVINYELEYNETKETIAISMLWATTVLTIGMLVLTFVRYQAKLTWLKTRKVISEKQNIITSGFILPLTIELILNAVHPMPWTWNIRIYFVNEPSGNQIFYYHVNEILTLIMLLRVILIIRTLLMMSEWYNNRTQRVCNMYACEADYLFVIKCIMKTYPYFLIISAMAISIFVFAFAIKICESPIVRDTEPKIFYNFLSSMWNIIVTMTTVGYGDMSAKTHLGRFVIFFVCIWGVFIVSMMVITLNNTLQTTTLENKAIAVLDRLQLKGEMRESAGMVLTLLARIEPQVNEDYNNIFLT</sequence>
<dbReference type="SUPFAM" id="SSF81324">
    <property type="entry name" value="Voltage-gated potassium channels"/>
    <property type="match status" value="1"/>
</dbReference>
<proteinExistence type="predicted"/>
<dbReference type="InterPro" id="IPR013099">
    <property type="entry name" value="K_chnl_dom"/>
</dbReference>
<keyword evidence="5" id="KW-1185">Reference proteome</keyword>
<dbReference type="EMBL" id="GL984207">
    <property type="protein sequence ID" value="EGR28840.1"/>
    <property type="molecule type" value="Genomic_DNA"/>
</dbReference>
<keyword evidence="2" id="KW-0472">Membrane</keyword>
<evidence type="ECO:0000256" key="2">
    <source>
        <dbReference type="SAM" id="Phobius"/>
    </source>
</evidence>
<evidence type="ECO:0000313" key="5">
    <source>
        <dbReference type="Proteomes" id="UP000008983"/>
    </source>
</evidence>
<evidence type="ECO:0000256" key="1">
    <source>
        <dbReference type="SAM" id="MobiDB-lite"/>
    </source>
</evidence>
<reference evidence="4 5" key="1">
    <citation type="submission" date="2011-07" db="EMBL/GenBank/DDBJ databases">
        <authorList>
            <person name="Coyne R."/>
            <person name="Brami D."/>
            <person name="Johnson J."/>
            <person name="Hostetler J."/>
            <person name="Hannick L."/>
            <person name="Clark T."/>
            <person name="Cassidy-Hanley D."/>
            <person name="Inman J."/>
        </authorList>
    </citation>
    <scope>NUCLEOTIDE SEQUENCE [LARGE SCALE GENOMIC DNA]</scope>
    <source>
        <strain evidence="4 5">G5</strain>
    </source>
</reference>
<dbReference type="InterPro" id="IPR015449">
    <property type="entry name" value="K_chnl_Ca-activ_SK"/>
</dbReference>
<gene>
    <name evidence="4" type="ORF">IMG5_167920</name>
</gene>
<protein>
    <submittedName>
        <fullName evidence="4">Small-conductance calcium-activated potassium channel protein, putative</fullName>
    </submittedName>
</protein>
<dbReference type="eggNOG" id="KOG3684">
    <property type="taxonomic scope" value="Eukaryota"/>
</dbReference>
<feature type="transmembrane region" description="Helical" evidence="2">
    <location>
        <begin position="191"/>
        <end position="212"/>
    </location>
</feature>
<feature type="domain" description="Potassium channel" evidence="3">
    <location>
        <begin position="300"/>
        <end position="381"/>
    </location>
</feature>
<feature type="compositionally biased region" description="Polar residues" evidence="1">
    <location>
        <begin position="29"/>
        <end position="47"/>
    </location>
</feature>
<keyword evidence="2" id="KW-0812">Transmembrane</keyword>
<dbReference type="GO" id="GO:0016286">
    <property type="term" value="F:small conductance calcium-activated potassium channel activity"/>
    <property type="evidence" value="ECO:0007669"/>
    <property type="project" value="InterPro"/>
</dbReference>
<dbReference type="OrthoDB" id="312411at2759"/>
<feature type="transmembrane region" description="Helical" evidence="2">
    <location>
        <begin position="290"/>
        <end position="310"/>
    </location>
</feature>
<dbReference type="AlphaFoldDB" id="G0R109"/>
<evidence type="ECO:0000259" key="3">
    <source>
        <dbReference type="Pfam" id="PF07885"/>
    </source>
</evidence>
<dbReference type="STRING" id="857967.G0R109"/>
<feature type="transmembrane region" description="Helical" evidence="2">
    <location>
        <begin position="116"/>
        <end position="136"/>
    </location>
</feature>
<dbReference type="GeneID" id="14904935"/>
<feature type="transmembrane region" description="Helical" evidence="2">
    <location>
        <begin position="148"/>
        <end position="170"/>
    </location>
</feature>
<feature type="transmembrane region" description="Helical" evidence="2">
    <location>
        <begin position="325"/>
        <end position="345"/>
    </location>
</feature>
<dbReference type="Proteomes" id="UP000008983">
    <property type="component" value="Unassembled WGS sequence"/>
</dbReference>
<feature type="compositionally biased region" description="Polar residues" evidence="1">
    <location>
        <begin position="1"/>
        <end position="21"/>
    </location>
</feature>